<protein>
    <submittedName>
        <fullName evidence="10">Cellobiose ABC transporter membrane protein</fullName>
    </submittedName>
</protein>
<feature type="transmembrane region" description="Helical" evidence="7">
    <location>
        <begin position="99"/>
        <end position="121"/>
    </location>
</feature>
<dbReference type="RefSeq" id="WP_133905869.1">
    <property type="nucleotide sequence ID" value="NZ_SOCP01000011.1"/>
</dbReference>
<evidence type="ECO:0000256" key="4">
    <source>
        <dbReference type="ARBA" id="ARBA00022692"/>
    </source>
</evidence>
<evidence type="ECO:0000256" key="8">
    <source>
        <dbReference type="SAM" id="MobiDB-lite"/>
    </source>
</evidence>
<dbReference type="GO" id="GO:0055085">
    <property type="term" value="P:transmembrane transport"/>
    <property type="evidence" value="ECO:0007669"/>
    <property type="project" value="InterPro"/>
</dbReference>
<keyword evidence="6 7" id="KW-0472">Membrane</keyword>
<comment type="subcellular location">
    <subcellularLocation>
        <location evidence="1 7">Cell membrane</location>
        <topology evidence="1 7">Multi-pass membrane protein</topology>
    </subcellularLocation>
</comment>
<keyword evidence="4 7" id="KW-0812">Transmembrane</keyword>
<organism evidence="10 11">
    <name type="scientific">Actinophytocola oryzae</name>
    <dbReference type="NCBI Taxonomy" id="502181"/>
    <lineage>
        <taxon>Bacteria</taxon>
        <taxon>Bacillati</taxon>
        <taxon>Actinomycetota</taxon>
        <taxon>Actinomycetes</taxon>
        <taxon>Pseudonocardiales</taxon>
        <taxon>Pseudonocardiaceae</taxon>
    </lineage>
</organism>
<gene>
    <name evidence="10" type="ORF">CLV71_111169</name>
</gene>
<evidence type="ECO:0000256" key="7">
    <source>
        <dbReference type="RuleBase" id="RU363032"/>
    </source>
</evidence>
<dbReference type="InterPro" id="IPR035906">
    <property type="entry name" value="MetI-like_sf"/>
</dbReference>
<evidence type="ECO:0000256" key="3">
    <source>
        <dbReference type="ARBA" id="ARBA00022475"/>
    </source>
</evidence>
<reference evidence="10 11" key="1">
    <citation type="submission" date="2019-03" db="EMBL/GenBank/DDBJ databases">
        <title>Genomic Encyclopedia of Archaeal and Bacterial Type Strains, Phase II (KMG-II): from individual species to whole genera.</title>
        <authorList>
            <person name="Goeker M."/>
        </authorList>
    </citation>
    <scope>NUCLEOTIDE SEQUENCE [LARGE SCALE GENOMIC DNA]</scope>
    <source>
        <strain evidence="10 11">DSM 45499</strain>
    </source>
</reference>
<accession>A0A4V3FS61</accession>
<keyword evidence="5 7" id="KW-1133">Transmembrane helix</keyword>
<dbReference type="PANTHER" id="PTHR30193:SF37">
    <property type="entry name" value="INNER MEMBRANE ABC TRANSPORTER PERMEASE PROTEIN YCJO"/>
    <property type="match status" value="1"/>
</dbReference>
<dbReference type="PANTHER" id="PTHR30193">
    <property type="entry name" value="ABC TRANSPORTER PERMEASE PROTEIN"/>
    <property type="match status" value="1"/>
</dbReference>
<evidence type="ECO:0000256" key="2">
    <source>
        <dbReference type="ARBA" id="ARBA00022448"/>
    </source>
</evidence>
<dbReference type="PROSITE" id="PS50928">
    <property type="entry name" value="ABC_TM1"/>
    <property type="match status" value="1"/>
</dbReference>
<dbReference type="CDD" id="cd06261">
    <property type="entry name" value="TM_PBP2"/>
    <property type="match status" value="1"/>
</dbReference>
<sequence length="329" mass="37181">MTVQLDDRGAPADSGRRPAPPSRRRAWRSVLYRLDVKGSPYLYVFPFFGLFAVFGLFPLVYTAVISTTAWSPRRPGSEDVSVGLDNYGKLFADENFHNALINTFGIGIVSTVPQLLLALGIAHLLNYKLRGRLFLRMGVLVPYITSVAAVALIFNQIFARDFGLLNWILQPFTENPVDWRAEKWASWLAVSAMVTWHWTGYNALIYLAAMQTIPYELYESASIDGASRRQQFWHITIPSLRPTIIFTVIVSTIGALQLFAEPFLFDTTRNNNGGSDRQFQTVVLYLYQQFWTNGRYGYGAAIAWTLFVVTVVVALVNFLLARRIRSADD</sequence>
<evidence type="ECO:0000313" key="10">
    <source>
        <dbReference type="EMBL" id="TDV46211.1"/>
    </source>
</evidence>
<feature type="transmembrane region" description="Helical" evidence="7">
    <location>
        <begin position="296"/>
        <end position="320"/>
    </location>
</feature>
<dbReference type="Pfam" id="PF00528">
    <property type="entry name" value="BPD_transp_1"/>
    <property type="match status" value="1"/>
</dbReference>
<name>A0A4V3FS61_9PSEU</name>
<feature type="transmembrane region" description="Helical" evidence="7">
    <location>
        <begin position="239"/>
        <end position="260"/>
    </location>
</feature>
<comment type="similarity">
    <text evidence="7">Belongs to the binding-protein-dependent transport system permease family.</text>
</comment>
<feature type="transmembrane region" description="Helical" evidence="7">
    <location>
        <begin position="41"/>
        <end position="64"/>
    </location>
</feature>
<dbReference type="SUPFAM" id="SSF160964">
    <property type="entry name" value="MalF N-terminal region-like"/>
    <property type="match status" value="1"/>
</dbReference>
<dbReference type="OrthoDB" id="4319190at2"/>
<keyword evidence="3" id="KW-1003">Cell membrane</keyword>
<keyword evidence="2 7" id="KW-0813">Transport</keyword>
<feature type="compositionally biased region" description="Basic and acidic residues" evidence="8">
    <location>
        <begin position="1"/>
        <end position="16"/>
    </location>
</feature>
<keyword evidence="11" id="KW-1185">Reference proteome</keyword>
<feature type="domain" description="ABC transmembrane type-1" evidence="9">
    <location>
        <begin position="100"/>
        <end position="317"/>
    </location>
</feature>
<proteinExistence type="inferred from homology"/>
<comment type="caution">
    <text evidence="10">The sequence shown here is derived from an EMBL/GenBank/DDBJ whole genome shotgun (WGS) entry which is preliminary data.</text>
</comment>
<feature type="transmembrane region" description="Helical" evidence="7">
    <location>
        <begin position="184"/>
        <end position="209"/>
    </location>
</feature>
<dbReference type="SUPFAM" id="SSF161098">
    <property type="entry name" value="MetI-like"/>
    <property type="match status" value="1"/>
</dbReference>
<dbReference type="Gene3D" id="1.10.3720.10">
    <property type="entry name" value="MetI-like"/>
    <property type="match status" value="1"/>
</dbReference>
<dbReference type="EMBL" id="SOCP01000011">
    <property type="protein sequence ID" value="TDV46211.1"/>
    <property type="molecule type" value="Genomic_DNA"/>
</dbReference>
<dbReference type="Proteomes" id="UP000294927">
    <property type="component" value="Unassembled WGS sequence"/>
</dbReference>
<dbReference type="InterPro" id="IPR051393">
    <property type="entry name" value="ABC_transporter_permease"/>
</dbReference>
<dbReference type="AlphaFoldDB" id="A0A4V3FS61"/>
<evidence type="ECO:0000256" key="1">
    <source>
        <dbReference type="ARBA" id="ARBA00004651"/>
    </source>
</evidence>
<evidence type="ECO:0000259" key="9">
    <source>
        <dbReference type="PROSITE" id="PS50928"/>
    </source>
</evidence>
<dbReference type="GO" id="GO:0005886">
    <property type="term" value="C:plasma membrane"/>
    <property type="evidence" value="ECO:0007669"/>
    <property type="project" value="UniProtKB-SubCell"/>
</dbReference>
<feature type="region of interest" description="Disordered" evidence="8">
    <location>
        <begin position="1"/>
        <end position="22"/>
    </location>
</feature>
<dbReference type="InterPro" id="IPR000515">
    <property type="entry name" value="MetI-like"/>
</dbReference>
<evidence type="ECO:0000313" key="11">
    <source>
        <dbReference type="Proteomes" id="UP000294927"/>
    </source>
</evidence>
<evidence type="ECO:0000256" key="5">
    <source>
        <dbReference type="ARBA" id="ARBA00022989"/>
    </source>
</evidence>
<evidence type="ECO:0000256" key="6">
    <source>
        <dbReference type="ARBA" id="ARBA00023136"/>
    </source>
</evidence>
<feature type="transmembrane region" description="Helical" evidence="7">
    <location>
        <begin position="133"/>
        <end position="158"/>
    </location>
</feature>